<dbReference type="AlphaFoldDB" id="A0A845V452"/>
<dbReference type="GO" id="GO:0005524">
    <property type="term" value="F:ATP binding"/>
    <property type="evidence" value="ECO:0007669"/>
    <property type="project" value="UniProtKB-UniRule"/>
</dbReference>
<dbReference type="InterPro" id="IPR017871">
    <property type="entry name" value="ABC_transporter-like_CS"/>
</dbReference>
<evidence type="ECO:0000256" key="1">
    <source>
        <dbReference type="ARBA" id="ARBA00005417"/>
    </source>
</evidence>
<dbReference type="PANTHER" id="PTHR43869:SF1">
    <property type="entry name" value="GLYCINE BETAINE_PROLINE BETAINE TRANSPORT SYSTEM ATP-BINDING PROTEIN PROV"/>
    <property type="match status" value="1"/>
</dbReference>
<sequence length="409" mass="45126">MDGDVIIRIAGLYKVFGRDPDRAIGLLSEGLSKDDIFSRTGQTIGVRDVSLDILEGEIFVVMGLSGSGKSTLIRLLNRLIEPTRGRVEVRGQDIVTMSAKELIELRRRDLAMVFQSFALMPHRSVVDNAAFGLEVAGEDREKRRERAREALEQVGLAANADSYPDELSGGMQQRVGLARALATDPSILLMDEAFSALDPLIRTEMQDELLALQRKQRRTVVFISHDLDEAMRIGDRIAIMQDGAVVQVGTPEEIVTEPANDYVKAFFYGVDVTQVFSASDIMDKTQVTVIERPGMGMRAALEALRRHDRQHAIVVDEDQRFEGVVSADRLVEALDSKEKPPFDQAFVDIEPVSPHDGLDLLIGRCASTPVPLPVVDEQGIYRGTVSRTRLLRTLDRAGGTTMNQEAANG</sequence>
<keyword evidence="3 7" id="KW-0547">Nucleotide-binding</keyword>
<evidence type="ECO:0000256" key="5">
    <source>
        <dbReference type="ARBA" id="ARBA00022970"/>
    </source>
</evidence>
<dbReference type="CDD" id="cd03294">
    <property type="entry name" value="ABC_Pro_Gly_Betaine"/>
    <property type="match status" value="1"/>
</dbReference>
<dbReference type="EC" id="7.6.2.9" evidence="7"/>
<evidence type="ECO:0000256" key="3">
    <source>
        <dbReference type="ARBA" id="ARBA00022741"/>
    </source>
</evidence>
<dbReference type="InterPro" id="IPR003439">
    <property type="entry name" value="ABC_transporter-like_ATP-bd"/>
</dbReference>
<evidence type="ECO:0000256" key="2">
    <source>
        <dbReference type="ARBA" id="ARBA00022448"/>
    </source>
</evidence>
<proteinExistence type="inferred from homology"/>
<keyword evidence="2 7" id="KW-0813">Transport</keyword>
<dbReference type="GO" id="GO:0006970">
    <property type="term" value="P:response to osmotic stress"/>
    <property type="evidence" value="ECO:0007669"/>
    <property type="project" value="UniProtKB-ARBA"/>
</dbReference>
<dbReference type="Proteomes" id="UP000484885">
    <property type="component" value="Unassembled WGS sequence"/>
</dbReference>
<dbReference type="PROSITE" id="PS51371">
    <property type="entry name" value="CBS"/>
    <property type="match status" value="1"/>
</dbReference>
<dbReference type="Gene3D" id="3.40.50.300">
    <property type="entry name" value="P-loop containing nucleotide triphosphate hydrolases"/>
    <property type="match status" value="1"/>
</dbReference>
<keyword evidence="6" id="KW-0129">CBS domain</keyword>
<evidence type="ECO:0000259" key="9">
    <source>
        <dbReference type="PROSITE" id="PS51371"/>
    </source>
</evidence>
<gene>
    <name evidence="10" type="primary">proV</name>
    <name evidence="10" type="ORF">G3I74_15165</name>
</gene>
<evidence type="ECO:0000259" key="8">
    <source>
        <dbReference type="PROSITE" id="PS50893"/>
    </source>
</evidence>
<dbReference type="InterPro" id="IPR027417">
    <property type="entry name" value="P-loop_NTPase"/>
</dbReference>
<evidence type="ECO:0000256" key="4">
    <source>
        <dbReference type="ARBA" id="ARBA00022840"/>
    </source>
</evidence>
<dbReference type="InterPro" id="IPR051921">
    <property type="entry name" value="ABC_osmolyte_uptake_ATP-bind"/>
</dbReference>
<dbReference type="GO" id="GO:0016887">
    <property type="term" value="F:ATP hydrolysis activity"/>
    <property type="evidence" value="ECO:0007669"/>
    <property type="project" value="UniProtKB-UniRule"/>
</dbReference>
<evidence type="ECO:0000313" key="11">
    <source>
        <dbReference type="Proteomes" id="UP000484885"/>
    </source>
</evidence>
<feature type="domain" description="ABC transporter" evidence="8">
    <location>
        <begin position="31"/>
        <end position="267"/>
    </location>
</feature>
<keyword evidence="7" id="KW-0997">Cell inner membrane</keyword>
<keyword evidence="11" id="KW-1185">Reference proteome</keyword>
<comment type="subunit">
    <text evidence="7">The complex is probably composed of two ATP-binding proteins, two transmembrane proteins and a solute-binding protein.</text>
</comment>
<keyword evidence="7" id="KW-0472">Membrane</keyword>
<dbReference type="Pfam" id="PF00571">
    <property type="entry name" value="CBS"/>
    <property type="match status" value="1"/>
</dbReference>
<dbReference type="NCBIfam" id="NF007480">
    <property type="entry name" value="PRK10070.1"/>
    <property type="match status" value="1"/>
</dbReference>
<comment type="caution">
    <text evidence="10">The sequence shown here is derived from an EMBL/GenBank/DDBJ whole genome shotgun (WGS) entry which is preliminary data.</text>
</comment>
<dbReference type="CDD" id="cd09831">
    <property type="entry name" value="CBS_pair_ABC_Gly_Pro_assoc"/>
    <property type="match status" value="1"/>
</dbReference>
<dbReference type="NCBIfam" id="TIGR01186">
    <property type="entry name" value="proV"/>
    <property type="match status" value="1"/>
</dbReference>
<reference evidence="10 11" key="1">
    <citation type="submission" date="2020-02" db="EMBL/GenBank/DDBJ databases">
        <authorList>
            <person name="Zhang X.-Y."/>
        </authorList>
    </citation>
    <scope>NUCLEOTIDE SEQUENCE [LARGE SCALE GENOMIC DNA]</scope>
    <source>
        <strain evidence="10 11">C33</strain>
    </source>
</reference>
<dbReference type="PROSITE" id="PS50893">
    <property type="entry name" value="ABC_TRANSPORTER_2"/>
    <property type="match status" value="1"/>
</dbReference>
<dbReference type="GO" id="GO:0015418">
    <property type="term" value="F:ABC-type quaternary ammonium compound transporting activity"/>
    <property type="evidence" value="ECO:0007669"/>
    <property type="project" value="UniProtKB-EC"/>
</dbReference>
<feature type="domain" description="CBS" evidence="9">
    <location>
        <begin position="282"/>
        <end position="341"/>
    </location>
</feature>
<dbReference type="SUPFAM" id="SSF52540">
    <property type="entry name" value="P-loop containing nucleoside triphosphate hydrolases"/>
    <property type="match status" value="1"/>
</dbReference>
<name>A0A845V452_9GAMM</name>
<dbReference type="Gene3D" id="3.10.580.10">
    <property type="entry name" value="CBS-domain"/>
    <property type="match status" value="1"/>
</dbReference>
<dbReference type="GO" id="GO:0006865">
    <property type="term" value="P:amino acid transport"/>
    <property type="evidence" value="ECO:0007669"/>
    <property type="project" value="UniProtKB-UniRule"/>
</dbReference>
<dbReference type="RefSeq" id="WP_164212437.1">
    <property type="nucleotide sequence ID" value="NZ_JAAGSC010000044.1"/>
</dbReference>
<accession>A0A845V452</accession>
<dbReference type="InterPro" id="IPR046342">
    <property type="entry name" value="CBS_dom_sf"/>
</dbReference>
<dbReference type="InterPro" id="IPR005892">
    <property type="entry name" value="Gly-betaine_transp_ATP-bd"/>
</dbReference>
<dbReference type="SMART" id="SM00382">
    <property type="entry name" value="AAA"/>
    <property type="match status" value="1"/>
</dbReference>
<comment type="catalytic activity">
    <reaction evidence="7">
        <text>a quaternary ammonium(out) + ATP + H2O = a quaternary ammonium(in) + ADP + phosphate + H(+)</text>
        <dbReference type="Rhea" id="RHEA:11036"/>
        <dbReference type="ChEBI" id="CHEBI:15377"/>
        <dbReference type="ChEBI" id="CHEBI:15378"/>
        <dbReference type="ChEBI" id="CHEBI:30616"/>
        <dbReference type="ChEBI" id="CHEBI:35267"/>
        <dbReference type="ChEBI" id="CHEBI:43474"/>
        <dbReference type="ChEBI" id="CHEBI:456216"/>
    </reaction>
</comment>
<dbReference type="FunFam" id="3.40.50.300:FF:000201">
    <property type="entry name" value="Glycine betaine/L-proline ABC transporter ATP-binding protein"/>
    <property type="match status" value="1"/>
</dbReference>
<dbReference type="InterPro" id="IPR000644">
    <property type="entry name" value="CBS_dom"/>
</dbReference>
<dbReference type="GO" id="GO:0031460">
    <property type="term" value="P:glycine betaine transport"/>
    <property type="evidence" value="ECO:0007669"/>
    <property type="project" value="InterPro"/>
</dbReference>
<dbReference type="Pfam" id="PF00005">
    <property type="entry name" value="ABC_tran"/>
    <property type="match status" value="1"/>
</dbReference>
<keyword evidence="7" id="KW-1003">Cell membrane</keyword>
<protein>
    <recommendedName>
        <fullName evidence="7">Quaternary amine transport ATP-binding protein</fullName>
        <ecNumber evidence="7">7.6.2.9</ecNumber>
    </recommendedName>
</protein>
<comment type="subcellular location">
    <subcellularLocation>
        <location evidence="7">Cell inner membrane</location>
        <topology evidence="7">Peripheral membrane protein</topology>
    </subcellularLocation>
</comment>
<dbReference type="PROSITE" id="PS00211">
    <property type="entry name" value="ABC_TRANSPORTER_1"/>
    <property type="match status" value="1"/>
</dbReference>
<keyword evidence="5" id="KW-0029">Amino-acid transport</keyword>
<dbReference type="SUPFAM" id="SSF54631">
    <property type="entry name" value="CBS-domain pair"/>
    <property type="match status" value="1"/>
</dbReference>
<evidence type="ECO:0000256" key="6">
    <source>
        <dbReference type="PROSITE-ProRule" id="PRU00703"/>
    </source>
</evidence>
<dbReference type="EMBL" id="JAAGSC010000044">
    <property type="protein sequence ID" value="NDY97070.1"/>
    <property type="molecule type" value="Genomic_DNA"/>
</dbReference>
<comment type="similarity">
    <text evidence="1 7">Belongs to the ABC transporter superfamily.</text>
</comment>
<keyword evidence="4 7" id="KW-0067">ATP-binding</keyword>
<evidence type="ECO:0000313" key="10">
    <source>
        <dbReference type="EMBL" id="NDY97070.1"/>
    </source>
</evidence>
<dbReference type="PANTHER" id="PTHR43869">
    <property type="entry name" value="GLYCINE BETAINE/PROLINE BETAINE TRANSPORT SYSTEM ATP-BINDING PROTEIN PROV"/>
    <property type="match status" value="1"/>
</dbReference>
<evidence type="ECO:0000256" key="7">
    <source>
        <dbReference type="RuleBase" id="RU369116"/>
    </source>
</evidence>
<dbReference type="InterPro" id="IPR003593">
    <property type="entry name" value="AAA+_ATPase"/>
</dbReference>
<dbReference type="GO" id="GO:0005886">
    <property type="term" value="C:plasma membrane"/>
    <property type="evidence" value="ECO:0007669"/>
    <property type="project" value="UniProtKB-SubCell"/>
</dbReference>
<organism evidence="10 11">
    <name type="scientific">Wenzhouxiangella limi</name>
    <dbReference type="NCBI Taxonomy" id="2707351"/>
    <lineage>
        <taxon>Bacteria</taxon>
        <taxon>Pseudomonadati</taxon>
        <taxon>Pseudomonadota</taxon>
        <taxon>Gammaproteobacteria</taxon>
        <taxon>Chromatiales</taxon>
        <taxon>Wenzhouxiangellaceae</taxon>
        <taxon>Wenzhouxiangella</taxon>
    </lineage>
</organism>